<accession>H6RLJ2</accession>
<dbReference type="KEGG" id="bsd:BLASA_2847"/>
<dbReference type="AlphaFoldDB" id="H6RLJ2"/>
<dbReference type="InterPro" id="IPR009057">
    <property type="entry name" value="Homeodomain-like_sf"/>
</dbReference>
<organism evidence="2 3">
    <name type="scientific">Blastococcus saxobsidens (strain DD2)</name>
    <dbReference type="NCBI Taxonomy" id="1146883"/>
    <lineage>
        <taxon>Bacteria</taxon>
        <taxon>Bacillati</taxon>
        <taxon>Actinomycetota</taxon>
        <taxon>Actinomycetes</taxon>
        <taxon>Geodermatophilales</taxon>
        <taxon>Geodermatophilaceae</taxon>
        <taxon>Blastococcus</taxon>
    </lineage>
</organism>
<dbReference type="OrthoDB" id="5496274at2"/>
<dbReference type="eggNOG" id="COG3284">
    <property type="taxonomic scope" value="Bacteria"/>
</dbReference>
<dbReference type="HOGENOM" id="CLU_778170_0_0_11"/>
<evidence type="ECO:0000313" key="2">
    <source>
        <dbReference type="EMBL" id="CCG03718.1"/>
    </source>
</evidence>
<dbReference type="GO" id="GO:0043565">
    <property type="term" value="F:sequence-specific DNA binding"/>
    <property type="evidence" value="ECO:0007669"/>
    <property type="project" value="InterPro"/>
</dbReference>
<gene>
    <name evidence="2" type="ordered locus">BLASA_2847</name>
</gene>
<dbReference type="eggNOG" id="COG2204">
    <property type="taxonomic scope" value="Bacteria"/>
</dbReference>
<dbReference type="InterPro" id="IPR029016">
    <property type="entry name" value="GAF-like_dom_sf"/>
</dbReference>
<reference evidence="2 3" key="1">
    <citation type="journal article" date="2012" name="J. Bacteriol.">
        <title>Genome Sequence of Blastococcus saxobsidens DD2, a Stone-Inhabiting Bacterium.</title>
        <authorList>
            <person name="Chouaia B."/>
            <person name="Crotti E."/>
            <person name="Brusetti L."/>
            <person name="Daffonchio D."/>
            <person name="Essoussi I."/>
            <person name="Nouioui I."/>
            <person name="Sbissi I."/>
            <person name="Ghodhbane-Gtari F."/>
            <person name="Gtari M."/>
            <person name="Vacherie B."/>
            <person name="Barbe V."/>
            <person name="Medigue C."/>
            <person name="Gury J."/>
            <person name="Pujic P."/>
            <person name="Normand P."/>
        </authorList>
    </citation>
    <scope>NUCLEOTIDE SEQUENCE [LARGE SCALE GENOMIC DNA]</scope>
    <source>
        <strain evidence="2 3">DD2</strain>
    </source>
</reference>
<dbReference type="Gene3D" id="1.10.10.60">
    <property type="entry name" value="Homeodomain-like"/>
    <property type="match status" value="1"/>
</dbReference>
<evidence type="ECO:0000259" key="1">
    <source>
        <dbReference type="Pfam" id="PF02954"/>
    </source>
</evidence>
<dbReference type="PRINTS" id="PR01590">
    <property type="entry name" value="HTHFIS"/>
</dbReference>
<proteinExistence type="predicted"/>
<keyword evidence="3" id="KW-1185">Reference proteome</keyword>
<dbReference type="RefSeq" id="WP_014376601.1">
    <property type="nucleotide sequence ID" value="NC_016943.1"/>
</dbReference>
<protein>
    <submittedName>
        <fullName evidence="2">Putative Fis family transcriptional regulator</fullName>
    </submittedName>
</protein>
<dbReference type="InterPro" id="IPR002197">
    <property type="entry name" value="HTH_Fis"/>
</dbReference>
<dbReference type="STRING" id="1146883.BLASA_2847"/>
<dbReference type="EMBL" id="FO117623">
    <property type="protein sequence ID" value="CCG03718.1"/>
    <property type="molecule type" value="Genomic_DNA"/>
</dbReference>
<dbReference type="Proteomes" id="UP000007517">
    <property type="component" value="Chromosome"/>
</dbReference>
<dbReference type="SUPFAM" id="SSF46689">
    <property type="entry name" value="Homeodomain-like"/>
    <property type="match status" value="1"/>
</dbReference>
<name>H6RLJ2_BLASD</name>
<feature type="domain" description="DNA binding HTH" evidence="1">
    <location>
        <begin position="305"/>
        <end position="345"/>
    </location>
</feature>
<sequence>MSTVDAWEAFQRGEDAVGVRDEVLTSWRRSRWSGVDPRLDVPPVGDADDDSPFVRVAAPILLGMADLLAESRTCLSLADPNGHVVWRWVSDRALSDECDRSGMQFASVFDEQRVGTCGIGAALETGRLVTVHGPEHFVESFQRWSCVAAAVAHPITGRTVGAVNVTCRAADANHFLQVAARSLADEVRSALSAAATAREHRLLQAFLHARRSTTAPVLAVTEEVLLADAAAAELGLDHADTWARVVAAGAGGSVVALGGGLVADVCPVGDDRDGAVLTLRSTAPIDLSSTTAPQQRPTARRLTRLEQAESAAIAATLAECGGNKSAAAVRLGISRGTLYQKLRRYRPLTA</sequence>
<dbReference type="Gene3D" id="3.30.450.40">
    <property type="match status" value="1"/>
</dbReference>
<evidence type="ECO:0000313" key="3">
    <source>
        <dbReference type="Proteomes" id="UP000007517"/>
    </source>
</evidence>
<dbReference type="Pfam" id="PF02954">
    <property type="entry name" value="HTH_8"/>
    <property type="match status" value="1"/>
</dbReference>
<reference evidence="3" key="2">
    <citation type="submission" date="2012-02" db="EMBL/GenBank/DDBJ databases">
        <title>Complete genome sequence of Blastococcus saxobsidens strain DD2.</title>
        <authorList>
            <person name="Genoscope."/>
        </authorList>
    </citation>
    <scope>NUCLEOTIDE SEQUENCE [LARGE SCALE GENOMIC DNA]</scope>
    <source>
        <strain evidence="3">DD2</strain>
    </source>
</reference>